<feature type="compositionally biased region" description="Polar residues" evidence="1">
    <location>
        <begin position="32"/>
        <end position="46"/>
    </location>
</feature>
<sequence>MRTMCYQPGPFEKPDLSEFSMVDDADQLESELPSTTPDQPLSTSTIDKIDNGVKDIRLETSEMKGNGLLGKVAA</sequence>
<accession>A0AAX4KC43</accession>
<organism evidence="2 3">
    <name type="scientific">Kwoniella europaea PYCC6329</name>
    <dbReference type="NCBI Taxonomy" id="1423913"/>
    <lineage>
        <taxon>Eukaryota</taxon>
        <taxon>Fungi</taxon>
        <taxon>Dikarya</taxon>
        <taxon>Basidiomycota</taxon>
        <taxon>Agaricomycotina</taxon>
        <taxon>Tremellomycetes</taxon>
        <taxon>Tremellales</taxon>
        <taxon>Cryptococcaceae</taxon>
        <taxon>Kwoniella</taxon>
    </lineage>
</organism>
<dbReference type="RefSeq" id="XP_066081711.1">
    <property type="nucleotide sequence ID" value="XM_066225614.1"/>
</dbReference>
<gene>
    <name evidence="2" type="ORF">V865_001800</name>
</gene>
<protein>
    <submittedName>
        <fullName evidence="2">Uncharacterized protein</fullName>
    </submittedName>
</protein>
<dbReference type="GeneID" id="91100604"/>
<proteinExistence type="predicted"/>
<dbReference type="AlphaFoldDB" id="A0AAX4KC43"/>
<dbReference type="EMBL" id="CP144089">
    <property type="protein sequence ID" value="WWD03744.1"/>
    <property type="molecule type" value="Genomic_DNA"/>
</dbReference>
<feature type="region of interest" description="Disordered" evidence="1">
    <location>
        <begin position="27"/>
        <end position="46"/>
    </location>
</feature>
<dbReference type="Proteomes" id="UP001358614">
    <property type="component" value="Chromosome 1"/>
</dbReference>
<evidence type="ECO:0000256" key="1">
    <source>
        <dbReference type="SAM" id="MobiDB-lite"/>
    </source>
</evidence>
<name>A0AAX4KC43_9TREE</name>
<dbReference type="KEGG" id="ker:91100604"/>
<evidence type="ECO:0000313" key="2">
    <source>
        <dbReference type="EMBL" id="WWD03744.1"/>
    </source>
</evidence>
<reference evidence="2 3" key="1">
    <citation type="submission" date="2024-01" db="EMBL/GenBank/DDBJ databases">
        <title>Comparative genomics of Cryptococcus and Kwoniella reveals pathogenesis evolution and contrasting modes of karyotype evolution via chromosome fusion or intercentromeric recombination.</title>
        <authorList>
            <person name="Coelho M.A."/>
            <person name="David-Palma M."/>
            <person name="Shea T."/>
            <person name="Bowers K."/>
            <person name="McGinley-Smith S."/>
            <person name="Mohammad A.W."/>
            <person name="Gnirke A."/>
            <person name="Yurkov A.M."/>
            <person name="Nowrousian M."/>
            <person name="Sun S."/>
            <person name="Cuomo C.A."/>
            <person name="Heitman J."/>
        </authorList>
    </citation>
    <scope>NUCLEOTIDE SEQUENCE [LARGE SCALE GENOMIC DNA]</scope>
    <source>
        <strain evidence="2 3">PYCC6329</strain>
    </source>
</reference>
<keyword evidence="3" id="KW-1185">Reference proteome</keyword>
<evidence type="ECO:0000313" key="3">
    <source>
        <dbReference type="Proteomes" id="UP001358614"/>
    </source>
</evidence>